<keyword evidence="3" id="KW-1185">Reference proteome</keyword>
<feature type="region of interest" description="Disordered" evidence="1">
    <location>
        <begin position="1"/>
        <end position="31"/>
    </location>
</feature>
<feature type="region of interest" description="Disordered" evidence="1">
    <location>
        <begin position="190"/>
        <end position="229"/>
    </location>
</feature>
<dbReference type="Proteomes" id="UP001516023">
    <property type="component" value="Unassembled WGS sequence"/>
</dbReference>
<feature type="compositionally biased region" description="Polar residues" evidence="1">
    <location>
        <begin position="241"/>
        <end position="253"/>
    </location>
</feature>
<feature type="compositionally biased region" description="Polar residues" evidence="1">
    <location>
        <begin position="375"/>
        <end position="395"/>
    </location>
</feature>
<feature type="compositionally biased region" description="Basic and acidic residues" evidence="1">
    <location>
        <begin position="118"/>
        <end position="128"/>
    </location>
</feature>
<organism evidence="2 3">
    <name type="scientific">Cyclotella cryptica</name>
    <dbReference type="NCBI Taxonomy" id="29204"/>
    <lineage>
        <taxon>Eukaryota</taxon>
        <taxon>Sar</taxon>
        <taxon>Stramenopiles</taxon>
        <taxon>Ochrophyta</taxon>
        <taxon>Bacillariophyta</taxon>
        <taxon>Coscinodiscophyceae</taxon>
        <taxon>Thalassiosirophycidae</taxon>
        <taxon>Stephanodiscales</taxon>
        <taxon>Stephanodiscaceae</taxon>
        <taxon>Cyclotella</taxon>
    </lineage>
</organism>
<feature type="compositionally biased region" description="Low complexity" evidence="1">
    <location>
        <begin position="190"/>
        <end position="202"/>
    </location>
</feature>
<proteinExistence type="predicted"/>
<evidence type="ECO:0000313" key="2">
    <source>
        <dbReference type="EMBL" id="KAL3801966.1"/>
    </source>
</evidence>
<name>A0ABD3QQT3_9STRA</name>
<feature type="region of interest" description="Disordered" evidence="1">
    <location>
        <begin position="241"/>
        <end position="297"/>
    </location>
</feature>
<gene>
    <name evidence="2" type="ORF">HJC23_010310</name>
</gene>
<comment type="caution">
    <text evidence="2">The sequence shown here is derived from an EMBL/GenBank/DDBJ whole genome shotgun (WGS) entry which is preliminary data.</text>
</comment>
<sequence length="497" mass="52481">MTTSQKFTASNSGATINPPQHCRPNGKKTVSGQQQILKHKQRGTVNQTELSSAVAFLVGDTALNQACSLLMAQSRELFGSGNAQETMRCHSDDGKSSVQSDACASASAKSCGSSYADSPEKLTLDQRKKQPNQPLNNNETREEGVNEHASHDYARKLASLYQKCKRAHDIIVHADEMGLLDRIPGMASVPSSPYPTATTSTPRSVHGSNTPGVVLNSMPPPPPSLAASSGVAVPSLLRQRNVTAGNPPASSLSVRPMFRKKPSSDGNAGQAHHGKLQRSNSDASSATSSSAERRKSADPPLAVLDFLKKLNGGIIADNDAVIQSSSAAAVAAPRTAEPQAMHLGKKRKTTSPSPAPANRPRDSAKRPPPPPSSSMTTNDRGLSVDDTSLAATNGATALDDKVSFTEDKPSPSRRSTRSASKRSMSAGATSREEKIYGVGESVMVKSDGTWFAAIVKDVDYGSDDDQIGDGSISYEVEFDNGEISSGVRQNEIRVDES</sequence>
<feature type="region of interest" description="Disordered" evidence="1">
    <location>
        <begin position="109"/>
        <end position="149"/>
    </location>
</feature>
<feature type="region of interest" description="Disordered" evidence="1">
    <location>
        <begin position="332"/>
        <end position="431"/>
    </location>
</feature>
<dbReference type="EMBL" id="JABMIG020000023">
    <property type="protein sequence ID" value="KAL3801966.1"/>
    <property type="molecule type" value="Genomic_DNA"/>
</dbReference>
<dbReference type="AlphaFoldDB" id="A0ABD3QQT3"/>
<protein>
    <recommendedName>
        <fullName evidence="4">Tudor domain-containing protein</fullName>
    </recommendedName>
</protein>
<feature type="compositionally biased region" description="Basic and acidic residues" evidence="1">
    <location>
        <begin position="139"/>
        <end position="149"/>
    </location>
</feature>
<accession>A0ABD3QQT3</accession>
<evidence type="ECO:0000313" key="3">
    <source>
        <dbReference type="Proteomes" id="UP001516023"/>
    </source>
</evidence>
<evidence type="ECO:0008006" key="4">
    <source>
        <dbReference type="Google" id="ProtNLM"/>
    </source>
</evidence>
<evidence type="ECO:0000256" key="1">
    <source>
        <dbReference type="SAM" id="MobiDB-lite"/>
    </source>
</evidence>
<feature type="compositionally biased region" description="Low complexity" evidence="1">
    <location>
        <begin position="278"/>
        <end position="290"/>
    </location>
</feature>
<reference evidence="2 3" key="1">
    <citation type="journal article" date="2020" name="G3 (Bethesda)">
        <title>Improved Reference Genome for Cyclotella cryptica CCMP332, a Model for Cell Wall Morphogenesis, Salinity Adaptation, and Lipid Production in Diatoms (Bacillariophyta).</title>
        <authorList>
            <person name="Roberts W.R."/>
            <person name="Downey K.M."/>
            <person name="Ruck E.C."/>
            <person name="Traller J.C."/>
            <person name="Alverson A.J."/>
        </authorList>
    </citation>
    <scope>NUCLEOTIDE SEQUENCE [LARGE SCALE GENOMIC DNA]</scope>
    <source>
        <strain evidence="2 3">CCMP332</strain>
    </source>
</reference>
<feature type="compositionally biased region" description="Polar residues" evidence="1">
    <location>
        <begin position="1"/>
        <end position="18"/>
    </location>
</feature>
<feature type="compositionally biased region" description="Basic and acidic residues" evidence="1">
    <location>
        <begin position="398"/>
        <end position="410"/>
    </location>
</feature>